<dbReference type="Pfam" id="PF00169">
    <property type="entry name" value="PH"/>
    <property type="match status" value="1"/>
</dbReference>
<evidence type="ECO:0000256" key="1">
    <source>
        <dbReference type="SAM" id="MobiDB-lite"/>
    </source>
</evidence>
<dbReference type="PANTHER" id="PTHR22968:SF24">
    <property type="entry name" value="SERINE_THREONINE-PROTEIN KINASE"/>
    <property type="match status" value="1"/>
</dbReference>
<proteinExistence type="predicted"/>
<dbReference type="GO" id="GO:0005829">
    <property type="term" value="C:cytosol"/>
    <property type="evidence" value="ECO:0007669"/>
    <property type="project" value="TreeGrafter"/>
</dbReference>
<dbReference type="Proteomes" id="UP000605970">
    <property type="component" value="Unassembled WGS sequence"/>
</dbReference>
<dbReference type="CDD" id="cd01239">
    <property type="entry name" value="PH_PKD"/>
    <property type="match status" value="1"/>
</dbReference>
<evidence type="ECO:0000313" key="3">
    <source>
        <dbReference type="EMBL" id="KAF7635336.1"/>
    </source>
</evidence>
<dbReference type="Gene3D" id="2.30.29.30">
    <property type="entry name" value="Pleckstrin-homology domain (PH domain)/Phosphotyrosine-binding domain (PTB)"/>
    <property type="match status" value="1"/>
</dbReference>
<keyword evidence="4" id="KW-1185">Reference proteome</keyword>
<dbReference type="OrthoDB" id="10252171at2759"/>
<gene>
    <name evidence="3" type="ORF">Mgra_00005160</name>
</gene>
<evidence type="ECO:0000259" key="2">
    <source>
        <dbReference type="Pfam" id="PF00169"/>
    </source>
</evidence>
<feature type="region of interest" description="Disordered" evidence="1">
    <location>
        <begin position="38"/>
        <end position="59"/>
    </location>
</feature>
<dbReference type="GO" id="GO:0004697">
    <property type="term" value="F:diacylglycerol-dependent serine/threonine kinase activity"/>
    <property type="evidence" value="ECO:0007669"/>
    <property type="project" value="UniProtKB-EC"/>
</dbReference>
<reference evidence="3" key="1">
    <citation type="journal article" date="2020" name="Ecol. Evol.">
        <title>Genome structure and content of the rice root-knot nematode (Meloidogyne graminicola).</title>
        <authorList>
            <person name="Phan N.T."/>
            <person name="Danchin E.G.J."/>
            <person name="Klopp C."/>
            <person name="Perfus-Barbeoch L."/>
            <person name="Kozlowski D.K."/>
            <person name="Koutsovoulos G.D."/>
            <person name="Lopez-Roques C."/>
            <person name="Bouchez O."/>
            <person name="Zahm M."/>
            <person name="Besnard G."/>
            <person name="Bellafiore S."/>
        </authorList>
    </citation>
    <scope>NUCLEOTIDE SEQUENCE</scope>
    <source>
        <strain evidence="3">VN-18</strain>
    </source>
</reference>
<dbReference type="AlphaFoldDB" id="A0A8S9ZQK6"/>
<dbReference type="InterPro" id="IPR001849">
    <property type="entry name" value="PH_domain"/>
</dbReference>
<protein>
    <submittedName>
        <fullName evidence="3">PH domain-containing protein</fullName>
    </submittedName>
</protein>
<evidence type="ECO:0000313" key="4">
    <source>
        <dbReference type="Proteomes" id="UP000605970"/>
    </source>
</evidence>
<comment type="caution">
    <text evidence="3">The sequence shown here is derived from an EMBL/GenBank/DDBJ whole genome shotgun (WGS) entry which is preliminary data.</text>
</comment>
<dbReference type="SUPFAM" id="SSF50729">
    <property type="entry name" value="PH domain-like"/>
    <property type="match status" value="1"/>
</dbReference>
<dbReference type="PANTHER" id="PTHR22968">
    <property type="entry name" value="PROTEIN KINASE C, MU"/>
    <property type="match status" value="1"/>
</dbReference>
<dbReference type="InterPro" id="IPR011993">
    <property type="entry name" value="PH-like_dom_sf"/>
</dbReference>
<organism evidence="3 4">
    <name type="scientific">Meloidogyne graminicola</name>
    <dbReference type="NCBI Taxonomy" id="189291"/>
    <lineage>
        <taxon>Eukaryota</taxon>
        <taxon>Metazoa</taxon>
        <taxon>Ecdysozoa</taxon>
        <taxon>Nematoda</taxon>
        <taxon>Chromadorea</taxon>
        <taxon>Rhabditida</taxon>
        <taxon>Tylenchina</taxon>
        <taxon>Tylenchomorpha</taxon>
        <taxon>Tylenchoidea</taxon>
        <taxon>Meloidogynidae</taxon>
        <taxon>Meloidogyninae</taxon>
        <taxon>Meloidogyne</taxon>
    </lineage>
</organism>
<feature type="compositionally biased region" description="Basic and acidic residues" evidence="1">
    <location>
        <begin position="38"/>
        <end position="53"/>
    </location>
</feature>
<dbReference type="GO" id="GO:0035556">
    <property type="term" value="P:intracellular signal transduction"/>
    <property type="evidence" value="ECO:0007669"/>
    <property type="project" value="TreeGrafter"/>
</dbReference>
<feature type="non-terminal residue" evidence="3">
    <location>
        <position position="1"/>
    </location>
</feature>
<feature type="domain" description="PH" evidence="2">
    <location>
        <begin position="96"/>
        <end position="173"/>
    </location>
</feature>
<name>A0A8S9ZQK6_9BILA</name>
<sequence length="180" mass="20868">LNDEEISTNLTTTTSLQKPLIQSTQVLLFHKNISNNTEKENKTGKIRQNEEQKSINTTDIDDEEDLNKAKESANIPLMRIVMSKKQTKRPTTNRTLKEGWMVHYTDRHSMRKKHFWRLDPKAITMFKDETASSYYKEIPLSEVLDVKIAPGIVDEHTELGRSLTHFFEIKTHTSTYFIGG</sequence>
<accession>A0A8S9ZQK6</accession>
<dbReference type="GO" id="GO:0008270">
    <property type="term" value="F:zinc ion binding"/>
    <property type="evidence" value="ECO:0007669"/>
    <property type="project" value="UniProtKB-KW"/>
</dbReference>
<dbReference type="GO" id="GO:0007200">
    <property type="term" value="P:phospholipase C-activating G protein-coupled receptor signaling pathway"/>
    <property type="evidence" value="ECO:0007669"/>
    <property type="project" value="TreeGrafter"/>
</dbReference>
<dbReference type="EMBL" id="JABEBT010000043">
    <property type="protein sequence ID" value="KAF7635336.1"/>
    <property type="molecule type" value="Genomic_DNA"/>
</dbReference>